<name>A0A7K9CWQ2_9AVES</name>
<dbReference type="PANTHER" id="PTHR12174">
    <property type="entry name" value="SIGNAL PEPTIDE PEPTIDASE"/>
    <property type="match status" value="1"/>
</dbReference>
<dbReference type="GO" id="GO:0098553">
    <property type="term" value="C:lumenal side of endoplasmic reticulum membrane"/>
    <property type="evidence" value="ECO:0007669"/>
    <property type="project" value="TreeGrafter"/>
</dbReference>
<reference evidence="2 3" key="1">
    <citation type="submission" date="2019-09" db="EMBL/GenBank/DDBJ databases">
        <title>Bird 10,000 Genomes (B10K) Project - Family phase.</title>
        <authorList>
            <person name="Zhang G."/>
        </authorList>
    </citation>
    <scope>NUCLEOTIDE SEQUENCE [LARGE SCALE GENOMIC DNA]</scope>
    <source>
        <strain evidence="2">B10K-DU-001-23</strain>
        <tissue evidence="2">Muscle</tissue>
    </source>
</reference>
<protein>
    <submittedName>
        <fullName evidence="2">SPP2B protein</fullName>
    </submittedName>
</protein>
<sequence length="134" mass="14718">MQMGQPALLYLVPCTLLTSFAVALWRRELAMFWTGSGFAKDLPQPPLVIAPVNSPELPKDSNVPASQQDTEQTTSPTLHVKELHGPTSAAEELADTDTKMDQSEMSVAQSEEPVGQNKDDLESRCLHAEQKQLE</sequence>
<proteinExistence type="predicted"/>
<dbReference type="GO" id="GO:0030660">
    <property type="term" value="C:Golgi-associated vesicle membrane"/>
    <property type="evidence" value="ECO:0007669"/>
    <property type="project" value="TreeGrafter"/>
</dbReference>
<feature type="non-terminal residue" evidence="2">
    <location>
        <position position="1"/>
    </location>
</feature>
<dbReference type="InterPro" id="IPR007369">
    <property type="entry name" value="Peptidase_A22B_SPP"/>
</dbReference>
<organism evidence="2 3">
    <name type="scientific">Hemiprocne comata</name>
    <dbReference type="NCBI Taxonomy" id="243314"/>
    <lineage>
        <taxon>Eukaryota</taxon>
        <taxon>Metazoa</taxon>
        <taxon>Chordata</taxon>
        <taxon>Craniata</taxon>
        <taxon>Vertebrata</taxon>
        <taxon>Euteleostomi</taxon>
        <taxon>Archelosauria</taxon>
        <taxon>Archosauria</taxon>
        <taxon>Dinosauria</taxon>
        <taxon>Saurischia</taxon>
        <taxon>Theropoda</taxon>
        <taxon>Coelurosauria</taxon>
        <taxon>Aves</taxon>
        <taxon>Neognathae</taxon>
        <taxon>Neoaves</taxon>
        <taxon>Strisores</taxon>
        <taxon>Apodiformes</taxon>
        <taxon>Apodidae</taxon>
        <taxon>Hemiprocninae</taxon>
        <taxon>Hemiprocne</taxon>
    </lineage>
</organism>
<dbReference type="GO" id="GO:0098554">
    <property type="term" value="C:cytoplasmic side of endoplasmic reticulum membrane"/>
    <property type="evidence" value="ECO:0007669"/>
    <property type="project" value="TreeGrafter"/>
</dbReference>
<dbReference type="AlphaFoldDB" id="A0A7K9CWQ2"/>
<dbReference type="GO" id="GO:0033619">
    <property type="term" value="P:membrane protein proteolysis"/>
    <property type="evidence" value="ECO:0007669"/>
    <property type="project" value="TreeGrafter"/>
</dbReference>
<evidence type="ECO:0000256" key="1">
    <source>
        <dbReference type="SAM" id="MobiDB-lite"/>
    </source>
</evidence>
<dbReference type="Proteomes" id="UP000518305">
    <property type="component" value="Unassembled WGS sequence"/>
</dbReference>
<comment type="caution">
    <text evidence="2">The sequence shown here is derived from an EMBL/GenBank/DDBJ whole genome shotgun (WGS) entry which is preliminary data.</text>
</comment>
<gene>
    <name evidence="2" type="primary">Sppl2b_0</name>
    <name evidence="2" type="ORF">HEMCOM_R15026</name>
</gene>
<dbReference type="PANTHER" id="PTHR12174:SF39">
    <property type="entry name" value="SIGNAL PEPTIDE PEPTIDASE-LIKE 2B"/>
    <property type="match status" value="1"/>
</dbReference>
<dbReference type="OrthoDB" id="29661at2759"/>
<dbReference type="GO" id="GO:0005765">
    <property type="term" value="C:lysosomal membrane"/>
    <property type="evidence" value="ECO:0007669"/>
    <property type="project" value="TreeGrafter"/>
</dbReference>
<feature type="region of interest" description="Disordered" evidence="1">
    <location>
        <begin position="49"/>
        <end position="134"/>
    </location>
</feature>
<evidence type="ECO:0000313" key="2">
    <source>
        <dbReference type="EMBL" id="NXG56160.1"/>
    </source>
</evidence>
<dbReference type="GO" id="GO:0042500">
    <property type="term" value="F:aspartic endopeptidase activity, intramembrane cleaving"/>
    <property type="evidence" value="ECO:0007669"/>
    <property type="project" value="InterPro"/>
</dbReference>
<accession>A0A7K9CWQ2</accession>
<feature type="non-terminal residue" evidence="2">
    <location>
        <position position="134"/>
    </location>
</feature>
<feature type="compositionally biased region" description="Basic and acidic residues" evidence="1">
    <location>
        <begin position="117"/>
        <end position="134"/>
    </location>
</feature>
<dbReference type="Pfam" id="PF04258">
    <property type="entry name" value="Peptidase_A22B"/>
    <property type="match status" value="1"/>
</dbReference>
<keyword evidence="3" id="KW-1185">Reference proteome</keyword>
<feature type="compositionally biased region" description="Polar residues" evidence="1">
    <location>
        <begin position="63"/>
        <end position="77"/>
    </location>
</feature>
<evidence type="ECO:0000313" key="3">
    <source>
        <dbReference type="Proteomes" id="UP000518305"/>
    </source>
</evidence>
<dbReference type="EMBL" id="VWZJ01002036">
    <property type="protein sequence ID" value="NXG56160.1"/>
    <property type="molecule type" value="Genomic_DNA"/>
</dbReference>